<reference evidence="2" key="1">
    <citation type="submission" date="2015-11" db="EMBL/GenBank/DDBJ databases">
        <authorList>
            <person name="Varghese N."/>
        </authorList>
    </citation>
    <scope>NUCLEOTIDE SEQUENCE [LARGE SCALE GENOMIC DNA]</scope>
</reference>
<evidence type="ECO:0000313" key="2">
    <source>
        <dbReference type="Proteomes" id="UP000320623"/>
    </source>
</evidence>
<dbReference type="RefSeq" id="WP_235894710.1">
    <property type="nucleotide sequence ID" value="NZ_FAOO01000009.1"/>
</dbReference>
<sequence length="69" mass="7753">MIAQIDKGRNVSDLTVGELVEIIEEIVERKICELGFDPDEGHELKPEIIERLKKSFAETESGKRGIRSG</sequence>
<gene>
    <name evidence="1" type="ORF">JGI1_01383</name>
</gene>
<dbReference type="EMBL" id="FAOO01000009">
    <property type="protein sequence ID" value="CUU06035.1"/>
    <property type="molecule type" value="Genomic_DNA"/>
</dbReference>
<name>A0A0S4N617_9BACT</name>
<keyword evidence="2" id="KW-1185">Reference proteome</keyword>
<protein>
    <submittedName>
        <fullName evidence="1">Uncharacterized protein</fullName>
    </submittedName>
</protein>
<proteinExistence type="predicted"/>
<dbReference type="STRING" id="1643428.GCA_001442855_01354"/>
<accession>A0A0S4N617</accession>
<evidence type="ECO:0000313" key="1">
    <source>
        <dbReference type="EMBL" id="CUU06035.1"/>
    </source>
</evidence>
<organism evidence="1 2">
    <name type="scientific">Candidatus Thermokryptus mobilis</name>
    <dbReference type="NCBI Taxonomy" id="1643428"/>
    <lineage>
        <taxon>Bacteria</taxon>
        <taxon>Pseudomonadati</taxon>
        <taxon>Candidatus Kryptoniota</taxon>
        <taxon>Candidatus Thermokryptus</taxon>
    </lineage>
</organism>
<dbReference type="Proteomes" id="UP000320623">
    <property type="component" value="Unassembled WGS sequence"/>
</dbReference>
<dbReference type="AlphaFoldDB" id="A0A0S4N617"/>